<dbReference type="InterPro" id="IPR011109">
    <property type="entry name" value="DNA_bind_recombinase_dom"/>
</dbReference>
<feature type="domain" description="Recombinase" evidence="4">
    <location>
        <begin position="183"/>
        <end position="303"/>
    </location>
</feature>
<organism evidence="5 6">
    <name type="scientific">Streptomyces galilaeus</name>
    <dbReference type="NCBI Taxonomy" id="33899"/>
    <lineage>
        <taxon>Bacteria</taxon>
        <taxon>Bacillati</taxon>
        <taxon>Actinomycetota</taxon>
        <taxon>Actinomycetes</taxon>
        <taxon>Kitasatosporales</taxon>
        <taxon>Streptomycetaceae</taxon>
        <taxon>Streptomyces</taxon>
    </lineage>
</organism>
<dbReference type="RefSeq" id="WP_409097710.1">
    <property type="nucleotide sequence ID" value="NZ_JBJVND010000008.1"/>
</dbReference>
<proteinExistence type="predicted"/>
<dbReference type="PANTHER" id="PTHR30461:SF2">
    <property type="entry name" value="SERINE RECOMBINASE PINE-RELATED"/>
    <property type="match status" value="1"/>
</dbReference>
<dbReference type="InterPro" id="IPR038109">
    <property type="entry name" value="DNA_bind_recomb_sf"/>
</dbReference>
<evidence type="ECO:0000256" key="3">
    <source>
        <dbReference type="SAM" id="MobiDB-lite"/>
    </source>
</evidence>
<keyword evidence="2" id="KW-0233">DNA recombination</keyword>
<dbReference type="CDD" id="cd00338">
    <property type="entry name" value="Ser_Recombinase"/>
    <property type="match status" value="1"/>
</dbReference>
<protein>
    <submittedName>
        <fullName evidence="5">Recombinase family protein</fullName>
    </submittedName>
</protein>
<feature type="region of interest" description="Disordered" evidence="3">
    <location>
        <begin position="159"/>
        <end position="186"/>
    </location>
</feature>
<sequence length="512" mass="56724">MSRLPAADAPATFRRRKRASLYARLSVAADNENVSLDGMVEDMRALCERENLEEVALHIDDGKSGGRRDRDEFQAWLNDARTGHAEVLVNPSTDRLTREGLNVAATILDTIEGKDPATGKESGRPVRLIDCAGIDSDHGDAFRFRFVIQAEVGRAERERIRQRSRDRHRRLKRANRWGGGSPPYGYKPVPNPDGEGWVLEVEPAEAKALRDAAEALLKDPPDSFNRVIRRMNHAGIKPRRAEKWSRIALRRALTGDHILGRLTAKGRPLRDEDGQIVAPWPPVLTVGQVTALRAKIGPGARPAAFAPGRPSRVLSGLLTCHGCGNDLIVHRRDAKLKTSRTYIPAYRCATNAETSDCPKPVSVAAEGIEKFVTDLYLITVGHMPMYTERTVVSGLEELAAVDEEIKDALSDLATNAKADTFEKLQKLQARQKELSAMDPTSRTELVPTGLTMAEHWERSMTDDRRDLLDAAFAELVVGPGRRGPKGFDPSRLTYRWVETEDDGTDEDDRLGG</sequence>
<evidence type="ECO:0000313" key="6">
    <source>
        <dbReference type="Proteomes" id="UP001631993"/>
    </source>
</evidence>
<dbReference type="InterPro" id="IPR050639">
    <property type="entry name" value="SSR_resolvase"/>
</dbReference>
<gene>
    <name evidence="5" type="ORF">ACKI1S_27780</name>
</gene>
<dbReference type="InterPro" id="IPR036162">
    <property type="entry name" value="Resolvase-like_N_sf"/>
</dbReference>
<dbReference type="Gene3D" id="3.40.50.1390">
    <property type="entry name" value="Resolvase, N-terminal catalytic domain"/>
    <property type="match status" value="1"/>
</dbReference>
<evidence type="ECO:0000259" key="4">
    <source>
        <dbReference type="PROSITE" id="PS51737"/>
    </source>
</evidence>
<evidence type="ECO:0000256" key="1">
    <source>
        <dbReference type="ARBA" id="ARBA00023125"/>
    </source>
</evidence>
<comment type="caution">
    <text evidence="5">The sequence shown here is derived from an EMBL/GenBank/DDBJ whole genome shotgun (WGS) entry which is preliminary data.</text>
</comment>
<dbReference type="PANTHER" id="PTHR30461">
    <property type="entry name" value="DNA-INVERTASE FROM LAMBDOID PROPHAGE"/>
    <property type="match status" value="1"/>
</dbReference>
<dbReference type="Pfam" id="PF13408">
    <property type="entry name" value="Zn_ribbon_recom"/>
    <property type="match status" value="1"/>
</dbReference>
<dbReference type="InterPro" id="IPR025827">
    <property type="entry name" value="Zn_ribbon_recom_dom"/>
</dbReference>
<reference evidence="5 6" key="1">
    <citation type="submission" date="2024-12" db="EMBL/GenBank/DDBJ databases">
        <title>Forecasting of Potato common scab and diversities of Pathogenic streptomyces spp. in china.</title>
        <authorList>
            <person name="Handique U."/>
            <person name="Wu J."/>
        </authorList>
    </citation>
    <scope>NUCLEOTIDE SEQUENCE [LARGE SCALE GENOMIC DNA]</scope>
    <source>
        <strain evidence="5 6">ZRIMU1585</strain>
    </source>
</reference>
<name>A0ABW9IPM7_STRGJ</name>
<dbReference type="SUPFAM" id="SSF53041">
    <property type="entry name" value="Resolvase-like"/>
    <property type="match status" value="1"/>
</dbReference>
<dbReference type="Pfam" id="PF00239">
    <property type="entry name" value="Resolvase"/>
    <property type="match status" value="1"/>
</dbReference>
<dbReference type="EMBL" id="JBJVNE010000014">
    <property type="protein sequence ID" value="MFM9649937.1"/>
    <property type="molecule type" value="Genomic_DNA"/>
</dbReference>
<evidence type="ECO:0000256" key="2">
    <source>
        <dbReference type="ARBA" id="ARBA00023172"/>
    </source>
</evidence>
<dbReference type="Pfam" id="PF07508">
    <property type="entry name" value="Recombinase"/>
    <property type="match status" value="1"/>
</dbReference>
<accession>A0ABW9IPM7</accession>
<dbReference type="Proteomes" id="UP001631993">
    <property type="component" value="Unassembled WGS sequence"/>
</dbReference>
<keyword evidence="6" id="KW-1185">Reference proteome</keyword>
<evidence type="ECO:0000313" key="5">
    <source>
        <dbReference type="EMBL" id="MFM9649937.1"/>
    </source>
</evidence>
<dbReference type="PROSITE" id="PS51737">
    <property type="entry name" value="RECOMBINASE_DNA_BIND"/>
    <property type="match status" value="1"/>
</dbReference>
<feature type="compositionally biased region" description="Basic residues" evidence="3">
    <location>
        <begin position="164"/>
        <end position="175"/>
    </location>
</feature>
<keyword evidence="1" id="KW-0238">DNA-binding</keyword>
<dbReference type="InterPro" id="IPR006119">
    <property type="entry name" value="Resolv_N"/>
</dbReference>
<dbReference type="SMART" id="SM00857">
    <property type="entry name" value="Resolvase"/>
    <property type="match status" value="1"/>
</dbReference>
<dbReference type="Gene3D" id="3.90.1750.20">
    <property type="entry name" value="Putative Large Serine Recombinase, Chain B, Domain 2"/>
    <property type="match status" value="1"/>
</dbReference>